<evidence type="ECO:0000313" key="1">
    <source>
        <dbReference type="EMBL" id="CAD2162553.1"/>
    </source>
</evidence>
<accession>A0A6V7UPE6</accession>
<gene>
    <name evidence="1" type="ORF">MENT_LOCUS15485</name>
</gene>
<organism evidence="1 2">
    <name type="scientific">Meloidogyne enterolobii</name>
    <name type="common">Root-knot nematode worm</name>
    <name type="synonym">Meloidogyne mayaguensis</name>
    <dbReference type="NCBI Taxonomy" id="390850"/>
    <lineage>
        <taxon>Eukaryota</taxon>
        <taxon>Metazoa</taxon>
        <taxon>Ecdysozoa</taxon>
        <taxon>Nematoda</taxon>
        <taxon>Chromadorea</taxon>
        <taxon>Rhabditida</taxon>
        <taxon>Tylenchina</taxon>
        <taxon>Tylenchomorpha</taxon>
        <taxon>Tylenchoidea</taxon>
        <taxon>Meloidogynidae</taxon>
        <taxon>Meloidogyninae</taxon>
        <taxon>Meloidogyne</taxon>
    </lineage>
</organism>
<dbReference type="EMBL" id="CAJEWN010000092">
    <property type="protein sequence ID" value="CAD2162553.1"/>
    <property type="molecule type" value="Genomic_DNA"/>
</dbReference>
<evidence type="ECO:0000313" key="2">
    <source>
        <dbReference type="Proteomes" id="UP000580250"/>
    </source>
</evidence>
<comment type="caution">
    <text evidence="1">The sequence shown here is derived from an EMBL/GenBank/DDBJ whole genome shotgun (WGS) entry which is preliminary data.</text>
</comment>
<reference evidence="1 2" key="1">
    <citation type="submission" date="2020-08" db="EMBL/GenBank/DDBJ databases">
        <authorList>
            <person name="Koutsovoulos G."/>
            <person name="Danchin GJ E."/>
        </authorList>
    </citation>
    <scope>NUCLEOTIDE SEQUENCE [LARGE SCALE GENOMIC DNA]</scope>
</reference>
<sequence length="55" mass="6843">MHYYLIKKNVKKEIKIIINLKKMKKRIMKRVIVINKELMKLPLFLQQFLRLMTKI</sequence>
<proteinExistence type="predicted"/>
<protein>
    <submittedName>
        <fullName evidence="1">Uncharacterized protein</fullName>
    </submittedName>
</protein>
<name>A0A6V7UPE6_MELEN</name>
<dbReference type="Proteomes" id="UP000580250">
    <property type="component" value="Unassembled WGS sequence"/>
</dbReference>
<dbReference type="AlphaFoldDB" id="A0A6V7UPE6"/>